<dbReference type="EMBL" id="GG697336">
    <property type="protein sequence ID" value="EFQ27201.1"/>
    <property type="molecule type" value="Genomic_DNA"/>
</dbReference>
<keyword evidence="3" id="KW-1185">Reference proteome</keyword>
<dbReference type="GeneID" id="24407737"/>
<reference evidence="3" key="1">
    <citation type="journal article" date="2012" name="Nat. Genet.">
        <title>Lifestyle transitions in plant pathogenic Colletotrichum fungi deciphered by genome and transcriptome analyses.</title>
        <authorList>
            <person name="O'Connell R.J."/>
            <person name="Thon M.R."/>
            <person name="Hacquard S."/>
            <person name="Amyotte S.G."/>
            <person name="Kleemann J."/>
            <person name="Torres M.F."/>
            <person name="Damm U."/>
            <person name="Buiate E.A."/>
            <person name="Epstein L."/>
            <person name="Alkan N."/>
            <person name="Altmueller J."/>
            <person name="Alvarado-Balderrama L."/>
            <person name="Bauser C.A."/>
            <person name="Becker C."/>
            <person name="Birren B.W."/>
            <person name="Chen Z."/>
            <person name="Choi J."/>
            <person name="Crouch J.A."/>
            <person name="Duvick J.P."/>
            <person name="Farman M.A."/>
            <person name="Gan P."/>
            <person name="Heiman D."/>
            <person name="Henrissat B."/>
            <person name="Howard R.J."/>
            <person name="Kabbage M."/>
            <person name="Koch C."/>
            <person name="Kracher B."/>
            <person name="Kubo Y."/>
            <person name="Law A.D."/>
            <person name="Lebrun M.-H."/>
            <person name="Lee Y.-H."/>
            <person name="Miyara I."/>
            <person name="Moore N."/>
            <person name="Neumann U."/>
            <person name="Nordstroem K."/>
            <person name="Panaccione D.G."/>
            <person name="Panstruga R."/>
            <person name="Place M."/>
            <person name="Proctor R.H."/>
            <person name="Prusky D."/>
            <person name="Rech G."/>
            <person name="Reinhardt R."/>
            <person name="Rollins J.A."/>
            <person name="Rounsley S."/>
            <person name="Schardl C.L."/>
            <person name="Schwartz D.C."/>
            <person name="Shenoy N."/>
            <person name="Shirasu K."/>
            <person name="Sikhakolli U.R."/>
            <person name="Stueber K."/>
            <person name="Sukno S.A."/>
            <person name="Sweigard J.A."/>
            <person name="Takano Y."/>
            <person name="Takahara H."/>
            <person name="Trail F."/>
            <person name="van der Does H.C."/>
            <person name="Voll L.M."/>
            <person name="Will I."/>
            <person name="Young S."/>
            <person name="Zeng Q."/>
            <person name="Zhang J."/>
            <person name="Zhou S."/>
            <person name="Dickman M.B."/>
            <person name="Schulze-Lefert P."/>
            <person name="Ver Loren van Themaat E."/>
            <person name="Ma L.-J."/>
            <person name="Vaillancourt L.J."/>
        </authorList>
    </citation>
    <scope>NUCLEOTIDE SEQUENCE [LARGE SCALE GENOMIC DNA]</scope>
    <source>
        <strain evidence="3">M1.001 / M2 / FGSC 10212</strain>
    </source>
</reference>
<gene>
    <name evidence="2" type="ORF">GLRG_02372</name>
</gene>
<dbReference type="VEuPathDB" id="FungiDB:GLRG_02372"/>
<name>E3Q8I9_COLGM</name>
<dbReference type="Proteomes" id="UP000008782">
    <property type="component" value="Unassembled WGS sequence"/>
</dbReference>
<evidence type="ECO:0000313" key="2">
    <source>
        <dbReference type="EMBL" id="EFQ27201.1"/>
    </source>
</evidence>
<sequence length="110" mass="11942">MPSSLRTSREITCLSPSQSKPIPHRLSPPLLPPGFDNLKTAIPALTRPRKPAATRKNAAADMPDQSDDGRPTSLPTSVSSRPHSARKCTRLALNLRNSLLHLIPGVLEFC</sequence>
<evidence type="ECO:0000313" key="3">
    <source>
        <dbReference type="Proteomes" id="UP000008782"/>
    </source>
</evidence>
<evidence type="ECO:0000256" key="1">
    <source>
        <dbReference type="SAM" id="MobiDB-lite"/>
    </source>
</evidence>
<proteinExistence type="predicted"/>
<accession>E3Q8I9</accession>
<protein>
    <submittedName>
        <fullName evidence="2">Uncharacterized protein</fullName>
    </submittedName>
</protein>
<feature type="region of interest" description="Disordered" evidence="1">
    <location>
        <begin position="1"/>
        <end position="86"/>
    </location>
</feature>
<dbReference type="HOGENOM" id="CLU_2170875_0_0_1"/>
<dbReference type="RefSeq" id="XP_008091221.1">
    <property type="nucleotide sequence ID" value="XM_008093030.1"/>
</dbReference>
<organism evidence="3">
    <name type="scientific">Colletotrichum graminicola (strain M1.001 / M2 / FGSC 10212)</name>
    <name type="common">Maize anthracnose fungus</name>
    <name type="synonym">Glomerella graminicola</name>
    <dbReference type="NCBI Taxonomy" id="645133"/>
    <lineage>
        <taxon>Eukaryota</taxon>
        <taxon>Fungi</taxon>
        <taxon>Dikarya</taxon>
        <taxon>Ascomycota</taxon>
        <taxon>Pezizomycotina</taxon>
        <taxon>Sordariomycetes</taxon>
        <taxon>Hypocreomycetidae</taxon>
        <taxon>Glomerellales</taxon>
        <taxon>Glomerellaceae</taxon>
        <taxon>Colletotrichum</taxon>
        <taxon>Colletotrichum graminicola species complex</taxon>
    </lineage>
</organism>
<feature type="compositionally biased region" description="Polar residues" evidence="1">
    <location>
        <begin position="73"/>
        <end position="82"/>
    </location>
</feature>
<dbReference type="AlphaFoldDB" id="E3Q8I9"/>